<feature type="domain" description="MRH" evidence="20">
    <location>
        <begin position="17"/>
        <end position="163"/>
    </location>
</feature>
<keyword evidence="16" id="KW-1015">Disulfide bond</keyword>
<dbReference type="OMA" id="GSSHWGF"/>
<dbReference type="GO" id="GO:0006914">
    <property type="term" value="P:autophagy"/>
    <property type="evidence" value="ECO:0007669"/>
    <property type="project" value="UniProtKB-KW"/>
</dbReference>
<evidence type="ECO:0000256" key="2">
    <source>
        <dbReference type="ARBA" id="ARBA00004358"/>
    </source>
</evidence>
<evidence type="ECO:0000256" key="1">
    <source>
        <dbReference type="ARBA" id="ARBA00004304"/>
    </source>
</evidence>
<evidence type="ECO:0000256" key="16">
    <source>
        <dbReference type="ARBA" id="ARBA00023157"/>
    </source>
</evidence>
<dbReference type="InterPro" id="IPR044865">
    <property type="entry name" value="MRH_dom"/>
</dbReference>
<keyword evidence="17" id="KW-0968">Cytoplasmic vesicle</keyword>
<evidence type="ECO:0000256" key="19">
    <source>
        <dbReference type="SAM" id="SignalP"/>
    </source>
</evidence>
<evidence type="ECO:0000256" key="18">
    <source>
        <dbReference type="SAM" id="Phobius"/>
    </source>
</evidence>
<evidence type="ECO:0000313" key="21">
    <source>
        <dbReference type="EMBL" id="OLL23449.1"/>
    </source>
</evidence>
<evidence type="ECO:0000256" key="7">
    <source>
        <dbReference type="ARBA" id="ARBA00022448"/>
    </source>
</evidence>
<name>A0A1U7LLC8_NEOID</name>
<evidence type="ECO:0000256" key="12">
    <source>
        <dbReference type="ARBA" id="ARBA00023006"/>
    </source>
</evidence>
<gene>
    <name evidence="21" type="ORF">NEOLI_004953</name>
</gene>
<comment type="caution">
    <text evidence="21">The sequence shown here is derived from an EMBL/GenBank/DDBJ whole genome shotgun (WGS) entry which is preliminary data.</text>
</comment>
<dbReference type="OrthoDB" id="29460at2759"/>
<dbReference type="GO" id="GO:0034045">
    <property type="term" value="C:phagophore assembly site membrane"/>
    <property type="evidence" value="ECO:0007669"/>
    <property type="project" value="UniProtKB-SubCell"/>
</dbReference>
<organism evidence="21 22">
    <name type="scientific">Neolecta irregularis (strain DAH-3)</name>
    <dbReference type="NCBI Taxonomy" id="1198029"/>
    <lineage>
        <taxon>Eukaryota</taxon>
        <taxon>Fungi</taxon>
        <taxon>Dikarya</taxon>
        <taxon>Ascomycota</taxon>
        <taxon>Taphrinomycotina</taxon>
        <taxon>Neolectales</taxon>
        <taxon>Neolectaceae</taxon>
        <taxon>Neolecta</taxon>
    </lineage>
</organism>
<dbReference type="AlphaFoldDB" id="A0A1U7LLC8"/>
<dbReference type="PANTHER" id="PTHR15071:SF13">
    <property type="entry name" value="AUTOPHAGY-RELATED PROTEIN 27"/>
    <property type="match status" value="1"/>
</dbReference>
<keyword evidence="14" id="KW-0496">Mitochondrion</keyword>
<dbReference type="STRING" id="1198029.A0A1U7LLC8"/>
<evidence type="ECO:0000259" key="20">
    <source>
        <dbReference type="PROSITE" id="PS51914"/>
    </source>
</evidence>
<keyword evidence="22" id="KW-1185">Reference proteome</keyword>
<dbReference type="Gene3D" id="2.70.130.10">
    <property type="entry name" value="Mannose-6-phosphate receptor binding domain"/>
    <property type="match status" value="1"/>
</dbReference>
<feature type="signal peptide" evidence="19">
    <location>
        <begin position="1"/>
        <end position="16"/>
    </location>
</feature>
<sequence length="241" mass="26427">MYPHLLLPSIPLLVAASSCKFTLQNQEYDLSSLDSLHTVVQSVDTPPSVTKTTFRINPCASLEQADDKDERCDAGTMICAVVRTVNGDSSVVQKVIPVASKQGDANVLKDGIEVTYNGEKYAEKSQSAVVSFTCSKKDEDPEFSSYDGSVLHLSWKSKAGCAVQKSSEGWGWFLWLIIIAFLGTSAYLILGGWVNYTKYGVTGLDALPHSETMRDLPYLMKDWISHILDTIRGGRGGYTQI</sequence>
<dbReference type="Pfam" id="PF09451">
    <property type="entry name" value="ATG27"/>
    <property type="match status" value="1"/>
</dbReference>
<evidence type="ECO:0000256" key="17">
    <source>
        <dbReference type="ARBA" id="ARBA00023329"/>
    </source>
</evidence>
<keyword evidence="9 19" id="KW-0732">Signal</keyword>
<dbReference type="SUPFAM" id="SSF50911">
    <property type="entry name" value="Mannose 6-phosphate receptor domain"/>
    <property type="match status" value="1"/>
</dbReference>
<dbReference type="GO" id="GO:0015031">
    <property type="term" value="P:protein transport"/>
    <property type="evidence" value="ECO:0007669"/>
    <property type="project" value="UniProtKB-KW"/>
</dbReference>
<keyword evidence="12" id="KW-0072">Autophagy</keyword>
<evidence type="ECO:0000313" key="22">
    <source>
        <dbReference type="Proteomes" id="UP000186594"/>
    </source>
</evidence>
<accession>A0A1U7LLC8</accession>
<keyword evidence="15 18" id="KW-0472">Membrane</keyword>
<keyword evidence="13" id="KW-0333">Golgi apparatus</keyword>
<evidence type="ECO:0000256" key="11">
    <source>
        <dbReference type="ARBA" id="ARBA00022989"/>
    </source>
</evidence>
<evidence type="ECO:0000256" key="4">
    <source>
        <dbReference type="ARBA" id="ARBA00004614"/>
    </source>
</evidence>
<keyword evidence="11 18" id="KW-1133">Transmembrane helix</keyword>
<dbReference type="InterPro" id="IPR009011">
    <property type="entry name" value="Man6P_isomerase_rcpt-bd_dom_sf"/>
</dbReference>
<keyword evidence="10" id="KW-0653">Protein transport</keyword>
<comment type="similarity">
    <text evidence="5">Belongs to the ATG27 family.</text>
</comment>
<evidence type="ECO:0000256" key="13">
    <source>
        <dbReference type="ARBA" id="ARBA00023034"/>
    </source>
</evidence>
<evidence type="ECO:0000256" key="9">
    <source>
        <dbReference type="ARBA" id="ARBA00022729"/>
    </source>
</evidence>
<keyword evidence="7" id="KW-0813">Transport</keyword>
<evidence type="ECO:0000256" key="10">
    <source>
        <dbReference type="ARBA" id="ARBA00022927"/>
    </source>
</evidence>
<protein>
    <recommendedName>
        <fullName evidence="6">Autophagy-related protein 27</fullName>
    </recommendedName>
</protein>
<dbReference type="PANTHER" id="PTHR15071">
    <property type="entry name" value="MANNOSE-6-PHOSPHATE RECEPTOR FAMILY MEMBER"/>
    <property type="match status" value="1"/>
</dbReference>
<evidence type="ECO:0000256" key="6">
    <source>
        <dbReference type="ARBA" id="ARBA00013776"/>
    </source>
</evidence>
<dbReference type="PROSITE" id="PS51914">
    <property type="entry name" value="MRH"/>
    <property type="match status" value="1"/>
</dbReference>
<comment type="subcellular location">
    <subcellularLocation>
        <location evidence="2">Cytoplasmic vesicle membrane</location>
        <topology evidence="2">Single-pass type I membrane protein</topology>
    </subcellularLocation>
    <subcellularLocation>
        <location evidence="4">Golgi apparatus membrane</location>
        <topology evidence="4">Single-pass type I membrane protein</topology>
    </subcellularLocation>
    <subcellularLocation>
        <location evidence="1">Mitochondrion membrane</location>
        <topology evidence="1">Single-pass membrane protein</topology>
    </subcellularLocation>
    <subcellularLocation>
        <location evidence="3">Preautophagosomal structure membrane</location>
        <topology evidence="3">Single-pass type I membrane protein</topology>
    </subcellularLocation>
</comment>
<keyword evidence="8 18" id="KW-0812">Transmembrane</keyword>
<evidence type="ECO:0000256" key="8">
    <source>
        <dbReference type="ARBA" id="ARBA00022692"/>
    </source>
</evidence>
<dbReference type="GO" id="GO:0031966">
    <property type="term" value="C:mitochondrial membrane"/>
    <property type="evidence" value="ECO:0007669"/>
    <property type="project" value="UniProtKB-SubCell"/>
</dbReference>
<dbReference type="GO" id="GO:0030659">
    <property type="term" value="C:cytoplasmic vesicle membrane"/>
    <property type="evidence" value="ECO:0007669"/>
    <property type="project" value="UniProtKB-SubCell"/>
</dbReference>
<proteinExistence type="inferred from homology"/>
<feature type="chain" id="PRO_5012707873" description="Autophagy-related protein 27" evidence="19">
    <location>
        <begin position="17"/>
        <end position="241"/>
    </location>
</feature>
<dbReference type="Proteomes" id="UP000186594">
    <property type="component" value="Unassembled WGS sequence"/>
</dbReference>
<dbReference type="InterPro" id="IPR018939">
    <property type="entry name" value="Autophagy-rel_prot_27"/>
</dbReference>
<evidence type="ECO:0000256" key="14">
    <source>
        <dbReference type="ARBA" id="ARBA00023128"/>
    </source>
</evidence>
<evidence type="ECO:0000256" key="5">
    <source>
        <dbReference type="ARBA" id="ARBA00005363"/>
    </source>
</evidence>
<dbReference type="EMBL" id="LXFE01001579">
    <property type="protein sequence ID" value="OLL23449.1"/>
    <property type="molecule type" value="Genomic_DNA"/>
</dbReference>
<evidence type="ECO:0000256" key="15">
    <source>
        <dbReference type="ARBA" id="ARBA00023136"/>
    </source>
</evidence>
<reference evidence="21 22" key="1">
    <citation type="submission" date="2016-04" db="EMBL/GenBank/DDBJ databases">
        <title>Evolutionary innovation and constraint leading to complex multicellularity in the Ascomycota.</title>
        <authorList>
            <person name="Cisse O."/>
            <person name="Nguyen A."/>
            <person name="Hewitt D.A."/>
            <person name="Jedd G."/>
            <person name="Stajich J.E."/>
        </authorList>
    </citation>
    <scope>NUCLEOTIDE SEQUENCE [LARGE SCALE GENOMIC DNA]</scope>
    <source>
        <strain evidence="21 22">DAH-3</strain>
    </source>
</reference>
<dbReference type="GO" id="GO:0000139">
    <property type="term" value="C:Golgi membrane"/>
    <property type="evidence" value="ECO:0007669"/>
    <property type="project" value="UniProtKB-SubCell"/>
</dbReference>
<feature type="transmembrane region" description="Helical" evidence="18">
    <location>
        <begin position="170"/>
        <end position="190"/>
    </location>
</feature>
<evidence type="ECO:0000256" key="3">
    <source>
        <dbReference type="ARBA" id="ARBA00004472"/>
    </source>
</evidence>